<keyword evidence="4" id="KW-1185">Reference proteome</keyword>
<proteinExistence type="inferred from homology"/>
<name>A0A3R7QEU5_PENVA</name>
<dbReference type="InterPro" id="IPR002347">
    <property type="entry name" value="SDR_fam"/>
</dbReference>
<dbReference type="Pfam" id="PF00106">
    <property type="entry name" value="adh_short"/>
    <property type="match status" value="1"/>
</dbReference>
<organism evidence="3 4">
    <name type="scientific">Penaeus vannamei</name>
    <name type="common">Whiteleg shrimp</name>
    <name type="synonym">Litopenaeus vannamei</name>
    <dbReference type="NCBI Taxonomy" id="6689"/>
    <lineage>
        <taxon>Eukaryota</taxon>
        <taxon>Metazoa</taxon>
        <taxon>Ecdysozoa</taxon>
        <taxon>Arthropoda</taxon>
        <taxon>Crustacea</taxon>
        <taxon>Multicrustacea</taxon>
        <taxon>Malacostraca</taxon>
        <taxon>Eumalacostraca</taxon>
        <taxon>Eucarida</taxon>
        <taxon>Decapoda</taxon>
        <taxon>Dendrobranchiata</taxon>
        <taxon>Penaeoidea</taxon>
        <taxon>Penaeidae</taxon>
        <taxon>Penaeus</taxon>
    </lineage>
</organism>
<accession>A0A3R7QEU5</accession>
<dbReference type="PRINTS" id="PR00080">
    <property type="entry name" value="SDRFAMILY"/>
</dbReference>
<evidence type="ECO:0000313" key="4">
    <source>
        <dbReference type="Proteomes" id="UP000283509"/>
    </source>
</evidence>
<dbReference type="AlphaFoldDB" id="A0A3R7QEU5"/>
<dbReference type="GO" id="GO:0016491">
    <property type="term" value="F:oxidoreductase activity"/>
    <property type="evidence" value="ECO:0007669"/>
    <property type="project" value="UniProtKB-KW"/>
</dbReference>
<dbReference type="Proteomes" id="UP000283509">
    <property type="component" value="Unassembled WGS sequence"/>
</dbReference>
<comment type="similarity">
    <text evidence="2">Belongs to the short-chain dehydrogenases/reductases (SDR) family.</text>
</comment>
<dbReference type="EMBL" id="QCYY01003126">
    <property type="protein sequence ID" value="ROT65177.1"/>
    <property type="molecule type" value="Genomic_DNA"/>
</dbReference>
<protein>
    <submittedName>
        <fullName evidence="3">Putative retinol dehydrogenase 12-like</fullName>
    </submittedName>
</protein>
<dbReference type="SUPFAM" id="SSF51735">
    <property type="entry name" value="NAD(P)-binding Rossmann-fold domains"/>
    <property type="match status" value="1"/>
</dbReference>
<gene>
    <name evidence="3" type="ORF">C7M84_016870</name>
</gene>
<dbReference type="PRINTS" id="PR00081">
    <property type="entry name" value="GDHRDH"/>
</dbReference>
<comment type="caution">
    <text evidence="3">The sequence shown here is derived from an EMBL/GenBank/DDBJ whole genome shotgun (WGS) entry which is preliminary data.</text>
</comment>
<keyword evidence="1" id="KW-0560">Oxidoreductase</keyword>
<dbReference type="OrthoDB" id="191139at2759"/>
<evidence type="ECO:0000256" key="2">
    <source>
        <dbReference type="RuleBase" id="RU000363"/>
    </source>
</evidence>
<dbReference type="STRING" id="6689.A0A3R7QEU5"/>
<dbReference type="Gene3D" id="3.40.50.720">
    <property type="entry name" value="NAD(P)-binding Rossmann-like Domain"/>
    <property type="match status" value="1"/>
</dbReference>
<dbReference type="InterPro" id="IPR036291">
    <property type="entry name" value="NAD(P)-bd_dom_sf"/>
</dbReference>
<evidence type="ECO:0000313" key="3">
    <source>
        <dbReference type="EMBL" id="ROT65177.1"/>
    </source>
</evidence>
<sequence>MESLRSSLSFNWLSVRFFTKGWDIFLREEASGLAFLCGLVAIVDYLRGNSMACMAAHACMVILVRRILAGGICTSTRRLDGKTVVITGCNSGIGRETALDLSGRGAKIIMACRDTKTAEKVAKEISRQTGGELVVMKLDLASLTSVRAFAEELKSRESRIHILINNAGVMLCPYSKTEDGFEMQLGTNHFGHFLLTNLLLPLLTHSEEARVINLSSLAHARGVIPFDDMLYEKGYDRFKAYGNSKVANILFTRHLAKKVKGTNIQVFSVHPGAVQSNLGRHIVGSFTASWYAALIMKNSMEGAQTTLHCALEAEQDDHSYYFSDCAVGYASAYARKDDVAERLWQVSEKMVQL</sequence>
<evidence type="ECO:0000256" key="1">
    <source>
        <dbReference type="ARBA" id="ARBA00023002"/>
    </source>
</evidence>
<dbReference type="PANTHER" id="PTHR43157">
    <property type="entry name" value="PHOSPHATIDYLINOSITOL-GLYCAN BIOSYNTHESIS CLASS F PROTEIN-RELATED"/>
    <property type="match status" value="1"/>
</dbReference>
<reference evidence="3 4" key="2">
    <citation type="submission" date="2019-01" db="EMBL/GenBank/DDBJ databases">
        <title>The decoding of complex shrimp genome reveals the adaptation for benthos swimmer, frequently molting mechanism and breeding impact on genome.</title>
        <authorList>
            <person name="Sun Y."/>
            <person name="Gao Y."/>
            <person name="Yu Y."/>
        </authorList>
    </citation>
    <scope>NUCLEOTIDE SEQUENCE [LARGE SCALE GENOMIC DNA]</scope>
    <source>
        <tissue evidence="3">Muscle</tissue>
    </source>
</reference>
<reference evidence="3 4" key="1">
    <citation type="submission" date="2018-04" db="EMBL/GenBank/DDBJ databases">
        <authorList>
            <person name="Zhang X."/>
            <person name="Yuan J."/>
            <person name="Li F."/>
            <person name="Xiang J."/>
        </authorList>
    </citation>
    <scope>NUCLEOTIDE SEQUENCE [LARGE SCALE GENOMIC DNA]</scope>
    <source>
        <tissue evidence="3">Muscle</tissue>
    </source>
</reference>
<dbReference type="PANTHER" id="PTHR43157:SF27">
    <property type="entry name" value="RETINOL DEHYDROGENASE 12, LIKE"/>
    <property type="match status" value="1"/>
</dbReference>